<dbReference type="PROSITE" id="PS50297">
    <property type="entry name" value="ANK_REP_REGION"/>
    <property type="match status" value="3"/>
</dbReference>
<evidence type="ECO:0000313" key="6">
    <source>
        <dbReference type="Proteomes" id="UP000286045"/>
    </source>
</evidence>
<evidence type="ECO:0000256" key="2">
    <source>
        <dbReference type="ARBA" id="ARBA00023043"/>
    </source>
</evidence>
<dbReference type="PANTHER" id="PTHR24173">
    <property type="entry name" value="ANKYRIN REPEAT CONTAINING"/>
    <property type="match status" value="1"/>
</dbReference>
<organism evidence="5 6">
    <name type="scientific">Xylaria grammica</name>
    <dbReference type="NCBI Taxonomy" id="363999"/>
    <lineage>
        <taxon>Eukaryota</taxon>
        <taxon>Fungi</taxon>
        <taxon>Dikarya</taxon>
        <taxon>Ascomycota</taxon>
        <taxon>Pezizomycotina</taxon>
        <taxon>Sordariomycetes</taxon>
        <taxon>Xylariomycetidae</taxon>
        <taxon>Xylariales</taxon>
        <taxon>Xylariaceae</taxon>
        <taxon>Xylaria</taxon>
    </lineage>
</organism>
<keyword evidence="2 3" id="KW-0040">ANK repeat</keyword>
<feature type="region of interest" description="Disordered" evidence="4">
    <location>
        <begin position="169"/>
        <end position="201"/>
    </location>
</feature>
<feature type="region of interest" description="Disordered" evidence="4">
    <location>
        <begin position="1"/>
        <end position="21"/>
    </location>
</feature>
<dbReference type="PANTHER" id="PTHR24173:SF74">
    <property type="entry name" value="ANKYRIN REPEAT DOMAIN-CONTAINING PROTEIN 16"/>
    <property type="match status" value="1"/>
</dbReference>
<feature type="compositionally biased region" description="Polar residues" evidence="4">
    <location>
        <begin position="1"/>
        <end position="11"/>
    </location>
</feature>
<evidence type="ECO:0000256" key="1">
    <source>
        <dbReference type="ARBA" id="ARBA00022737"/>
    </source>
</evidence>
<dbReference type="PRINTS" id="PR01415">
    <property type="entry name" value="ANKYRIN"/>
</dbReference>
<evidence type="ECO:0000256" key="3">
    <source>
        <dbReference type="PROSITE-ProRule" id="PRU00023"/>
    </source>
</evidence>
<feature type="region of interest" description="Disordered" evidence="4">
    <location>
        <begin position="69"/>
        <end position="90"/>
    </location>
</feature>
<reference evidence="5 6" key="1">
    <citation type="submission" date="2018-12" db="EMBL/GenBank/DDBJ databases">
        <title>Draft genome sequence of Xylaria grammica IHI A82.</title>
        <authorList>
            <person name="Buettner E."/>
            <person name="Kellner H."/>
        </authorList>
    </citation>
    <scope>NUCLEOTIDE SEQUENCE [LARGE SCALE GENOMIC DNA]</scope>
    <source>
        <strain evidence="5 6">IHI A82</strain>
    </source>
</reference>
<protein>
    <submittedName>
        <fullName evidence="5">Uncharacterized protein</fullName>
    </submittedName>
</protein>
<sequence length="368" mass="39406">MSSSADGITNHQHSEDVDGDIQAVTQGNLRMPSNDECFSLANMPGCVPEMAVSGDQQQIQQQYQPLLGKNHRHNRQSSSTSAAVHLPPPQNPQALRAQFEDVFPIENAPILEGRLAQPLDNHRLHLYPATLLDLPNGLSRNCYSVEQTLPGSSPRATHNTPWKACEGVDGAPERSGALRDSTLHGQSIGQSPVAHDSMKDEETGPNQYFSTCASHSLTYNTSPVTANNLPSPAPSHSVDIRKRPPEAVATPPGLRLAKLSPTSSSTIELQGCTPLFQAVLLGNLKIVAILVARGCNANAVNVTGQTVLHIAARSGNVKMVEYLITCGINLNCQDNEGNTALHLAVINGYEEIVEMLVNAGAQMDISNN</sequence>
<evidence type="ECO:0000313" key="5">
    <source>
        <dbReference type="EMBL" id="RWA12651.1"/>
    </source>
</evidence>
<gene>
    <name evidence="5" type="ORF">EKO27_g2466</name>
</gene>
<dbReference type="SMART" id="SM00248">
    <property type="entry name" value="ANK"/>
    <property type="match status" value="3"/>
</dbReference>
<feature type="repeat" description="ANK" evidence="3">
    <location>
        <begin position="303"/>
        <end position="335"/>
    </location>
</feature>
<comment type="caution">
    <text evidence="5">The sequence shown here is derived from an EMBL/GenBank/DDBJ whole genome shotgun (WGS) entry which is preliminary data.</text>
</comment>
<proteinExistence type="predicted"/>
<dbReference type="SUPFAM" id="SSF48403">
    <property type="entry name" value="Ankyrin repeat"/>
    <property type="match status" value="1"/>
</dbReference>
<keyword evidence="1" id="KW-0677">Repeat</keyword>
<evidence type="ECO:0000256" key="4">
    <source>
        <dbReference type="SAM" id="MobiDB-lite"/>
    </source>
</evidence>
<feature type="repeat" description="ANK" evidence="3">
    <location>
        <begin position="270"/>
        <end position="302"/>
    </location>
</feature>
<feature type="repeat" description="ANK" evidence="3">
    <location>
        <begin position="336"/>
        <end position="368"/>
    </location>
</feature>
<dbReference type="EMBL" id="RYZI01000045">
    <property type="protein sequence ID" value="RWA12651.1"/>
    <property type="molecule type" value="Genomic_DNA"/>
</dbReference>
<dbReference type="AlphaFoldDB" id="A0A439DE09"/>
<name>A0A439DE09_9PEZI</name>
<dbReference type="Pfam" id="PF12796">
    <property type="entry name" value="Ank_2"/>
    <property type="match status" value="1"/>
</dbReference>
<dbReference type="PROSITE" id="PS50088">
    <property type="entry name" value="ANK_REPEAT"/>
    <property type="match status" value="3"/>
</dbReference>
<keyword evidence="6" id="KW-1185">Reference proteome</keyword>
<dbReference type="STRING" id="363999.A0A439DE09"/>
<dbReference type="Proteomes" id="UP000286045">
    <property type="component" value="Unassembled WGS sequence"/>
</dbReference>
<dbReference type="Gene3D" id="1.25.40.20">
    <property type="entry name" value="Ankyrin repeat-containing domain"/>
    <property type="match status" value="2"/>
</dbReference>
<dbReference type="InterPro" id="IPR036770">
    <property type="entry name" value="Ankyrin_rpt-contain_sf"/>
</dbReference>
<dbReference type="InterPro" id="IPR002110">
    <property type="entry name" value="Ankyrin_rpt"/>
</dbReference>
<accession>A0A439DE09</accession>